<keyword evidence="2" id="KW-0547">Nucleotide-binding</keyword>
<dbReference type="EMBL" id="CP013211">
    <property type="protein sequence ID" value="ALP69954.1"/>
    <property type="molecule type" value="Genomic_DNA"/>
</dbReference>
<evidence type="ECO:0000313" key="7">
    <source>
        <dbReference type="EMBL" id="ALP69954.1"/>
    </source>
</evidence>
<dbReference type="GO" id="GO:0016740">
    <property type="term" value="F:transferase activity"/>
    <property type="evidence" value="ECO:0007669"/>
    <property type="project" value="UniProtKB-KW"/>
</dbReference>
<protein>
    <submittedName>
        <fullName evidence="7">Aspartyl/glutamyl-tRNA amidotransferasesubunit B</fullName>
    </submittedName>
</protein>
<evidence type="ECO:0000259" key="6">
    <source>
        <dbReference type="Pfam" id="PF02934"/>
    </source>
</evidence>
<keyword evidence="5" id="KW-0812">Transmembrane</keyword>
<keyword evidence="7" id="KW-0808">Transferase</keyword>
<feature type="transmembrane region" description="Helical" evidence="5">
    <location>
        <begin position="354"/>
        <end position="370"/>
    </location>
</feature>
<evidence type="ECO:0000313" key="8">
    <source>
        <dbReference type="Proteomes" id="UP000055684"/>
    </source>
</evidence>
<feature type="transmembrane region" description="Helical" evidence="5">
    <location>
        <begin position="382"/>
        <end position="401"/>
    </location>
</feature>
<feature type="transmembrane region" description="Helical" evidence="5">
    <location>
        <begin position="416"/>
        <end position="433"/>
    </location>
</feature>
<accession>A0A0S2UP55</accession>
<dbReference type="AlphaFoldDB" id="A0A0S2UP55"/>
<evidence type="ECO:0000256" key="3">
    <source>
        <dbReference type="ARBA" id="ARBA00022840"/>
    </source>
</evidence>
<proteinExistence type="predicted"/>
<evidence type="ECO:0000256" key="2">
    <source>
        <dbReference type="ARBA" id="ARBA00022741"/>
    </source>
</evidence>
<feature type="transmembrane region" description="Helical" evidence="5">
    <location>
        <begin position="293"/>
        <end position="309"/>
    </location>
</feature>
<feature type="transmembrane region" description="Helical" evidence="5">
    <location>
        <begin position="62"/>
        <end position="80"/>
    </location>
</feature>
<evidence type="ECO:0000256" key="4">
    <source>
        <dbReference type="ARBA" id="ARBA00022917"/>
    </source>
</evidence>
<keyword evidence="1" id="KW-0436">Ligase</keyword>
<dbReference type="Proteomes" id="UP000055684">
    <property type="component" value="Chromosome"/>
</dbReference>
<dbReference type="InterPro" id="IPR006075">
    <property type="entry name" value="Asn/Gln-tRNA_Trfase_suB/E_cat"/>
</dbReference>
<dbReference type="PANTHER" id="PTHR11659">
    <property type="entry name" value="GLUTAMYL-TRNA GLN AMIDOTRANSFERASE SUBUNIT B MITOCHONDRIAL AND PROKARYOTIC PET112-RELATED"/>
    <property type="match status" value="1"/>
</dbReference>
<name>A0A0S2UP55_9PROT</name>
<evidence type="ECO:0000256" key="1">
    <source>
        <dbReference type="ARBA" id="ARBA00022598"/>
    </source>
</evidence>
<dbReference type="GO" id="GO:0005524">
    <property type="term" value="F:ATP binding"/>
    <property type="evidence" value="ECO:0007669"/>
    <property type="project" value="UniProtKB-KW"/>
</dbReference>
<feature type="domain" description="Aspartyl/Glutamyl-tRNA(Gln) amidotransferase subunit B/E catalytic" evidence="6">
    <location>
        <begin position="9"/>
        <end position="288"/>
    </location>
</feature>
<keyword evidence="5" id="KW-1133">Transmembrane helix</keyword>
<keyword evidence="4" id="KW-0648">Protein biosynthesis</keyword>
<dbReference type="SUPFAM" id="SSF55931">
    <property type="entry name" value="Glutamine synthetase/guanido kinase"/>
    <property type="match status" value="1"/>
</dbReference>
<gene>
    <name evidence="7" type="ORF">ASU29_016</name>
</gene>
<organism evidence="7 8">
    <name type="scientific">Candidatus Nasuia deltocephalincola</name>
    <dbReference type="NCBI Taxonomy" id="1160784"/>
    <lineage>
        <taxon>Bacteria</taxon>
        <taxon>Pseudomonadati</taxon>
        <taxon>Pseudomonadota</taxon>
        <taxon>Betaproteobacteria</taxon>
        <taxon>Candidatus Nasuia</taxon>
    </lineage>
</organism>
<keyword evidence="3" id="KW-0067">ATP-binding</keyword>
<feature type="transmembrane region" description="Helical" evidence="5">
    <location>
        <begin position="315"/>
        <end position="333"/>
    </location>
</feature>
<dbReference type="OrthoDB" id="9804078at2"/>
<sequence length="465" mass="57972">MIIRLIFLFGLECHYSIQFFRKIFNFLKIYKYKDFNNNTISYTEMGIAGIIPNFNLYFLKKIVIFGFFLKSYIYYFSYFIRKSYFYPDVPKNYQITNLKSLFNFGLIIIYNNFILNSYYKFIKINKIHIEEDASKTFYNLKNNFLIINFNRSNNFLLELVSYYNLSSFYEILLFLKNLNYFIFFLKKKIIKNFFRFDLNISIKYLFYNYTVFKIEIKNINSFFILKSIIDFEIKRQIYILIFLKFYKNETRFYDLIKKFTYFVRNKENFFNYRYFNEIDKNYLYINSNFKKNFKFKILLFFYIKIYYFYNFKLILKYNFILVEIILFIFKFKLSKVIFLFKNKIINYFIFKKKYNFTSIFFLIILLKCYLNKILNLLNFKKILFLIFLKILKNNLFIYNIIIKNNIFLIKKNIEKFLNYIILIYIKFIHIFIFNKKIFNFFMGIIIKLNIDFKDFFNLLNIKIII</sequence>
<reference evidence="7 8" key="2">
    <citation type="journal article" date="2016" name="Genome Announc.">
        <title>Complete Genome Sequences of the Obligate Symbionts 'Candidatus Sulcia muelleri' and 'Ca. Nasuia deltocephalinicola' from the Pestiferous Leafhopper Macrosteles quadripunctulatus (Hemiptera: Cicadellidae).</title>
        <authorList>
            <person name="Bennett G.M."/>
            <person name="Abba S."/>
            <person name="Kube M."/>
            <person name="Marzachi C."/>
        </authorList>
    </citation>
    <scope>NUCLEOTIDE SEQUENCE [LARGE SCALE GENOMIC DNA]</scope>
    <source>
        <strain evidence="7 8">PUNC</strain>
    </source>
</reference>
<dbReference type="Pfam" id="PF02934">
    <property type="entry name" value="GatB_N"/>
    <property type="match status" value="1"/>
</dbReference>
<reference evidence="8" key="1">
    <citation type="submission" date="2015-11" db="EMBL/GenBank/DDBJ databases">
        <title>Complete genome sequences of the obligate symbionts Candidatus Sulcia muelleri and Candidatus Nasuia deltocephalinicola from the pestiferous leafhopper, Macrosteles quadripunctulatus (Hemiptera: Cicadellidae).</title>
        <authorList>
            <person name="Bennett G.M."/>
            <person name="Abba S."/>
            <person name="Kube M."/>
            <person name="Marzachi C."/>
        </authorList>
    </citation>
    <scope>NUCLEOTIDE SEQUENCE [LARGE SCALE GENOMIC DNA]</scope>
    <source>
        <strain evidence="8">PUNC</strain>
    </source>
</reference>
<feature type="transmembrane region" description="Helical" evidence="5">
    <location>
        <begin position="101"/>
        <end position="119"/>
    </location>
</feature>
<dbReference type="InterPro" id="IPR017959">
    <property type="entry name" value="Asn/Gln-tRNA_amidoTrfase_suB/E"/>
</dbReference>
<evidence type="ECO:0000256" key="5">
    <source>
        <dbReference type="SAM" id="Phobius"/>
    </source>
</evidence>
<keyword evidence="5" id="KW-0472">Membrane</keyword>
<feature type="transmembrane region" description="Helical" evidence="5">
    <location>
        <begin position="162"/>
        <end position="185"/>
    </location>
</feature>
<dbReference type="GO" id="GO:0006412">
    <property type="term" value="P:translation"/>
    <property type="evidence" value="ECO:0007669"/>
    <property type="project" value="UniProtKB-KW"/>
</dbReference>
<dbReference type="GO" id="GO:0016884">
    <property type="term" value="F:carbon-nitrogen ligase activity, with glutamine as amido-N-donor"/>
    <property type="evidence" value="ECO:0007669"/>
    <property type="project" value="InterPro"/>
</dbReference>
<dbReference type="InterPro" id="IPR014746">
    <property type="entry name" value="Gln_synth/guanido_kin_cat_dom"/>
</dbReference>